<dbReference type="SUPFAM" id="SSF50998">
    <property type="entry name" value="Quinoprotein alcohol dehydrogenase-like"/>
    <property type="match status" value="1"/>
</dbReference>
<proteinExistence type="predicted"/>
<evidence type="ECO:0008006" key="3">
    <source>
        <dbReference type="Google" id="ProtNLM"/>
    </source>
</evidence>
<dbReference type="OrthoDB" id="2679540at2759"/>
<accession>A0A1B7MSR3</accession>
<dbReference type="EMBL" id="KV448481">
    <property type="protein sequence ID" value="OAX35631.1"/>
    <property type="molecule type" value="Genomic_DNA"/>
</dbReference>
<dbReference type="InParanoid" id="A0A1B7MSR3"/>
<dbReference type="InterPro" id="IPR015943">
    <property type="entry name" value="WD40/YVTN_repeat-like_dom_sf"/>
</dbReference>
<reference evidence="1 2" key="1">
    <citation type="submission" date="2016-06" db="EMBL/GenBank/DDBJ databases">
        <title>Comparative genomics of the ectomycorrhizal sister species Rhizopogon vinicolor and Rhizopogon vesiculosus (Basidiomycota: Boletales) reveals a divergence of the mating type B locus.</title>
        <authorList>
            <consortium name="DOE Joint Genome Institute"/>
            <person name="Mujic A.B."/>
            <person name="Kuo A."/>
            <person name="Tritt A."/>
            <person name="Lipzen A."/>
            <person name="Chen C."/>
            <person name="Johnson J."/>
            <person name="Sharma A."/>
            <person name="Barry K."/>
            <person name="Grigoriev I.V."/>
            <person name="Spatafora J.W."/>
        </authorList>
    </citation>
    <scope>NUCLEOTIDE SEQUENCE [LARGE SCALE GENOMIC DNA]</scope>
    <source>
        <strain evidence="1 2">AM-OR11-026</strain>
    </source>
</reference>
<evidence type="ECO:0000313" key="1">
    <source>
        <dbReference type="EMBL" id="OAX35631.1"/>
    </source>
</evidence>
<protein>
    <recommendedName>
        <fullName evidence="3">WD40 repeat-like protein</fullName>
    </recommendedName>
</protein>
<sequence length="73" mass="7883">MASTTTEPASAANNMILAPVITLEGNERYASISCFPDGKQLVSGSVDKTVRRLDVLAGKDIGRVRNIGKYEVW</sequence>
<dbReference type="AlphaFoldDB" id="A0A1B7MSR3"/>
<dbReference type="Proteomes" id="UP000092154">
    <property type="component" value="Unassembled WGS sequence"/>
</dbReference>
<name>A0A1B7MSR3_9AGAM</name>
<gene>
    <name evidence="1" type="ORF">K503DRAFT_773256</name>
</gene>
<keyword evidence="2" id="KW-1185">Reference proteome</keyword>
<dbReference type="InterPro" id="IPR011047">
    <property type="entry name" value="Quinoprotein_ADH-like_sf"/>
</dbReference>
<evidence type="ECO:0000313" key="2">
    <source>
        <dbReference type="Proteomes" id="UP000092154"/>
    </source>
</evidence>
<dbReference type="Gene3D" id="2.130.10.10">
    <property type="entry name" value="YVTN repeat-like/Quinoprotein amine dehydrogenase"/>
    <property type="match status" value="1"/>
</dbReference>
<organism evidence="1 2">
    <name type="scientific">Rhizopogon vinicolor AM-OR11-026</name>
    <dbReference type="NCBI Taxonomy" id="1314800"/>
    <lineage>
        <taxon>Eukaryota</taxon>
        <taxon>Fungi</taxon>
        <taxon>Dikarya</taxon>
        <taxon>Basidiomycota</taxon>
        <taxon>Agaricomycotina</taxon>
        <taxon>Agaricomycetes</taxon>
        <taxon>Agaricomycetidae</taxon>
        <taxon>Boletales</taxon>
        <taxon>Suillineae</taxon>
        <taxon>Rhizopogonaceae</taxon>
        <taxon>Rhizopogon</taxon>
    </lineage>
</organism>